<dbReference type="AlphaFoldDB" id="A8SKQ2"/>
<evidence type="ECO:0000313" key="3">
    <source>
        <dbReference type="Proteomes" id="UP000003162"/>
    </source>
</evidence>
<dbReference type="EMBL" id="ABEE02000016">
    <property type="protein sequence ID" value="EDP24166.1"/>
    <property type="molecule type" value="Genomic_DNA"/>
</dbReference>
<protein>
    <submittedName>
        <fullName evidence="2">Phage minor structural protein, N-terminal domain protein</fullName>
    </submittedName>
</protein>
<name>A8SKQ2_9FIRM</name>
<dbReference type="Proteomes" id="UP000003162">
    <property type="component" value="Unassembled WGS sequence"/>
</dbReference>
<gene>
    <name evidence="2" type="ORF">PEPMIC_00746</name>
</gene>
<feature type="domain" description="Tail spike" evidence="1">
    <location>
        <begin position="125"/>
        <end position="351"/>
    </location>
</feature>
<comment type="caution">
    <text evidence="2">The sequence shown here is derived from an EMBL/GenBank/DDBJ whole genome shotgun (WGS) entry which is preliminary data.</text>
</comment>
<dbReference type="RefSeq" id="WP_004832631.1">
    <property type="nucleotide sequence ID" value="NZ_DS483517.1"/>
</dbReference>
<organism evidence="2 3">
    <name type="scientific">Parvimonas micra ATCC 33270</name>
    <dbReference type="NCBI Taxonomy" id="411465"/>
    <lineage>
        <taxon>Bacteria</taxon>
        <taxon>Bacillati</taxon>
        <taxon>Bacillota</taxon>
        <taxon>Tissierellia</taxon>
        <taxon>Tissierellales</taxon>
        <taxon>Peptoniphilaceae</taxon>
        <taxon>Parvimonas</taxon>
    </lineage>
</organism>
<dbReference type="HOGENOM" id="CLU_035801_0_0_9"/>
<dbReference type="Pfam" id="PF06605">
    <property type="entry name" value="Prophage_tail"/>
    <property type="match status" value="1"/>
</dbReference>
<evidence type="ECO:0000259" key="1">
    <source>
        <dbReference type="Pfam" id="PF06605"/>
    </source>
</evidence>
<dbReference type="InterPro" id="IPR010572">
    <property type="entry name" value="Tail_dom"/>
</dbReference>
<proteinExistence type="predicted"/>
<accession>A8SKQ2</accession>
<reference evidence="2 3" key="2">
    <citation type="submission" date="2007-09" db="EMBL/GenBank/DDBJ databases">
        <authorList>
            <person name="Fulton L."/>
            <person name="Clifton S."/>
            <person name="Fulton B."/>
            <person name="Xu J."/>
            <person name="Minx P."/>
            <person name="Pepin K.H."/>
            <person name="Johnson M."/>
            <person name="Thiruvilangam P."/>
            <person name="Bhonagiri V."/>
            <person name="Nash W.E."/>
            <person name="Mardis E.R."/>
            <person name="Wilson R.K."/>
        </authorList>
    </citation>
    <scope>NUCLEOTIDE SEQUENCE [LARGE SCALE GENOMIC DNA]</scope>
    <source>
        <strain evidence="2 3">ATCC 33270</strain>
    </source>
</reference>
<reference evidence="2 3" key="1">
    <citation type="submission" date="2007-09" db="EMBL/GenBank/DDBJ databases">
        <title>Draft genome sequence of Peptostreptococcus micros (ATCC 33270).</title>
        <authorList>
            <person name="Sudarsanam P."/>
            <person name="Ley R."/>
            <person name="Guruge J."/>
            <person name="Turnbaugh P.J."/>
            <person name="Mahowald M."/>
            <person name="Liep D."/>
            <person name="Gordon J."/>
        </authorList>
    </citation>
    <scope>NUCLEOTIDE SEQUENCE [LARGE SCALE GENOMIC DNA]</scope>
    <source>
        <strain evidence="2 3">ATCC 33270</strain>
    </source>
</reference>
<evidence type="ECO:0000313" key="2">
    <source>
        <dbReference type="EMBL" id="EDP24166.1"/>
    </source>
</evidence>
<dbReference type="eggNOG" id="COG4926">
    <property type="taxonomic scope" value="Bacteria"/>
</dbReference>
<dbReference type="GeneID" id="93384998"/>
<sequence length="529" mass="61513">MYRVYCDDKLLYDPRIEELKINNAKLNLELNKTSSFSFEIFSQHPYFNSLKKLKSIIKVYQNDYLCFRGRILDDEEGLYNDKKVTCEGELAFLLDSVSRPYEHKGTVKELFEKFINEHNEQVEEEKQFKIGRCTVTDKNNLIVRSNIEYSSIWKELEEKLIKKLDGYIFIRHEDDVNYIDYLSDFDILNGQDIEFGKNLLDFKNVVDASEIATIILPVGKADEATKQRLTVKEVNNGKDYVVDEDAIKKYGKIFKVVHWDDVTVADNLLRKAKEYLSKTILLSNTITLDAVDLSALNLNISNFKIGQKNRVKSSFHNIDTIYLVNRLSVDLLNPKSNKLTMGATTYSFTEQSKNNFDKLKSDYDSKLNSTKQDTITELTTEFETKIKQTEKNIKNEVSENTYTKNETKELIKEVSTSVEQTKDSFNFKFKNFEKDLGSLQNSTDSKFLNIERYIRFKNGTIELGEKNNPLILKIKNDRIQFIQNNAEVAYFNNNKLYVLDGEFIHSLRLGEFAFIPRENGNLSFKKVGK</sequence>